<proteinExistence type="predicted"/>
<dbReference type="InterPro" id="IPR026341">
    <property type="entry name" value="T9SS_type_B"/>
</dbReference>
<gene>
    <name evidence="1" type="ORF">MYP_3850</name>
</gene>
<evidence type="ECO:0000313" key="1">
    <source>
        <dbReference type="EMBL" id="GAL86620.1"/>
    </source>
</evidence>
<dbReference type="RefSeq" id="WP_045466779.1">
    <property type="nucleotide sequence ID" value="NZ_BBLT01000008.1"/>
</dbReference>
<keyword evidence="2" id="KW-1185">Reference proteome</keyword>
<evidence type="ECO:0000313" key="2">
    <source>
        <dbReference type="Proteomes" id="UP000030185"/>
    </source>
</evidence>
<dbReference type="NCBIfam" id="TIGR04131">
    <property type="entry name" value="Bac_Flav_CTERM"/>
    <property type="match status" value="1"/>
</dbReference>
<dbReference type="OrthoDB" id="1490014at2"/>
<sequence length="1477" mass="157058">MKLITITLRTIKASAGGLFFISIFSILSLNPAFSQHHIEANNELKLEAERLWSSINIGQLKDEIAAEAKISKSDVNLFFRYLEPQWGKDKVVFFRKALTGEINSSNFNHYLSDLKSRYVSLYASFALVKAEFAKEVAAIENHVMDASGKCVNMDFEDGNFNGWQGQVQSRGGLGGNGQIVTRPGFGQHCIMTKTQRDPYIPNLSVVAPGGNYSVRLGNTEAGGHMAKMTQSFVVDSSNSILTYRYAVVLESPDNDPNHQGMKSPHFLSRLYDKDGNEITCGEYTVSVLGSNLSSYTHICVNENSEQVQIGTNSGCGNTNTLPANSVTNPNANNQCPNNRMDLYYRNWTTVAIALKDYIGQTVTVEFLASDCEPGGHLGYAYIDTECNSLTTPNSTTICSFKETKVLTGPSGFKSYEWGPAGSFPGSGTNQSVTIDKAGVYTLQLTTVSDNPCIVNLTYTVTDNCVPREYTTELCETVKGSGKADGVDLGFYNNLVTENGDWGTVQSWHSLKPTPADSYLMSAVGNLTVSDGSVYYAITALPTRKDTVSLKFTINGLPDITFPDIDSICVGSPAFKIPGVLPAGGVFSGTGISANGTFTPNTVGSFNLKYEFTDSKTCKFSETKPIVVVPKPAAVAGPPQVLCENASTIHLAGSVTNAKGGSWKGGSGGVFSPVGLTSSYIITNADRNAGSVLFTLSSFAGICPPANDQVLVTFEKLPIADAGSSQSLCENTPSVTLNGKVTNVLSGIWEGGVGTFQPNRNTLNATYIPHTSEVTAGTVTLTLKSVGQDKCPLNQSNVTFTYEKLPTVNAGTGSLLCENAIDIKLSGTFTNASGIIWSGGSQSFDDRTKTDAVYKISSKDKTFDSLSIYITTTGNTLCPPAIDTVVYPFERLPEVNAGTGSTLCESNPLIKLSGTSSNSPGVIWEGGTASGFVSPLSLSTDYAPTAAEISNGAIAFILSSTGTKVCPQAQSIVAFNFERMPEIDAGPDISVCANNINIPLKASIKNATGGVWKIGKGTYDPSVENLEINYHPAKEEIEAGKIALAVSSEGSMVCPLVTDTVQITITPAPVVNAGPDDTVCIGLPQVPLSGVSSTGSAIWTGEGSFGAGTSSLVYTPSDNELTSGKALIVLTSDQNGNCLPVSDTVEIKIEPLPTVDLGEDLVGCDGGVLTITAVNATKLKYAWEVSGVGLLSDTSESISITVKEGKATYVVKGKDRLGCDAKDSIDVIGIPEPSVSLSDTAVCLGNVVMLDSKPLNIANNVSLNPLFTWSKDGIILNGNNSPLLSVSEPGLYSVTASLGSCSGTAKARVNMHALPGGALNKIKHCFETGKELELNAGAGKSYFWNPSGDTTQKILVTMPGTYSVEITNEFNCSGTNKVEVDAVCPPRLFISNSFSPNDDSVNDLYDVFGAHIGKFRMLIFNRWGEVIFESNDRYVFWDGIYKGEPMVEGVYPWTIIYEGDSEEYKGPYTMTGSVTVVR</sequence>
<accession>A0A098LI30</accession>
<dbReference type="Pfam" id="PF13585">
    <property type="entry name" value="CHU_C"/>
    <property type="match status" value="1"/>
</dbReference>
<dbReference type="EMBL" id="BBLT01000008">
    <property type="protein sequence ID" value="GAL86620.1"/>
    <property type="molecule type" value="Genomic_DNA"/>
</dbReference>
<evidence type="ECO:0008006" key="3">
    <source>
        <dbReference type="Google" id="ProtNLM"/>
    </source>
</evidence>
<name>A0A098LI30_9BACT</name>
<comment type="caution">
    <text evidence="1">The sequence shown here is derived from an EMBL/GenBank/DDBJ whole genome shotgun (WGS) entry which is preliminary data.</text>
</comment>
<dbReference type="Proteomes" id="UP000030185">
    <property type="component" value="Unassembled WGS sequence"/>
</dbReference>
<protein>
    <recommendedName>
        <fullName evidence="3">Gliding motility-associated C-terminal domain-containing protein</fullName>
    </recommendedName>
</protein>
<dbReference type="STRING" id="153721.MYP_3850"/>
<reference evidence="1 2" key="1">
    <citation type="submission" date="2014-09" db="EMBL/GenBank/DDBJ databases">
        <title>Sporocytophaga myxococcoides PG-01 genome sequencing.</title>
        <authorList>
            <person name="Liu L."/>
            <person name="Gao P.J."/>
            <person name="Chen G.J."/>
            <person name="Wang L.S."/>
        </authorList>
    </citation>
    <scope>NUCLEOTIDE SEQUENCE [LARGE SCALE GENOMIC DNA]</scope>
    <source>
        <strain evidence="1 2">PG-01</strain>
    </source>
</reference>
<dbReference type="eggNOG" id="COG3291">
    <property type="taxonomic scope" value="Bacteria"/>
</dbReference>
<organism evidence="1 2">
    <name type="scientific">Sporocytophaga myxococcoides</name>
    <dbReference type="NCBI Taxonomy" id="153721"/>
    <lineage>
        <taxon>Bacteria</taxon>
        <taxon>Pseudomonadati</taxon>
        <taxon>Bacteroidota</taxon>
        <taxon>Cytophagia</taxon>
        <taxon>Cytophagales</taxon>
        <taxon>Cytophagaceae</taxon>
        <taxon>Sporocytophaga</taxon>
    </lineage>
</organism>